<feature type="transmembrane region" description="Helical" evidence="1">
    <location>
        <begin position="43"/>
        <end position="63"/>
    </location>
</feature>
<sequence>MNTVEFSRRKPVNRNDWIWMLLHSLAVIAIGILALVFPFPASLSVGILLAMTLMVYGILLIITGFVRRKTDWGDILLGFLGLLVGSVTLTMPLTATVTLMWMTGAWFIVSAIFGLVSAFRADDGRTWLFLNALLDLVFGAVLFFADPLSALAYAAFLLGFSLLFRGSFLLVTALRVRALHR</sequence>
<protein>
    <recommendedName>
        <fullName evidence="4">HdeD protein</fullName>
    </recommendedName>
</protein>
<organism evidence="2 3">
    <name type="scientific">Sphingobium lactosutens DS20</name>
    <dbReference type="NCBI Taxonomy" id="1331060"/>
    <lineage>
        <taxon>Bacteria</taxon>
        <taxon>Pseudomonadati</taxon>
        <taxon>Pseudomonadota</taxon>
        <taxon>Alphaproteobacteria</taxon>
        <taxon>Sphingomonadales</taxon>
        <taxon>Sphingomonadaceae</taxon>
        <taxon>Sphingobium</taxon>
    </lineage>
</organism>
<dbReference type="EMBL" id="ATDP01000089">
    <property type="protein sequence ID" value="EQB14959.1"/>
    <property type="molecule type" value="Genomic_DNA"/>
</dbReference>
<keyword evidence="1" id="KW-0472">Membrane</keyword>
<dbReference type="PATRIC" id="fig|1331060.3.peg.2350"/>
<dbReference type="OrthoDB" id="7581334at2"/>
<proteinExistence type="predicted"/>
<feature type="transmembrane region" description="Helical" evidence="1">
    <location>
        <begin position="126"/>
        <end position="145"/>
    </location>
</feature>
<comment type="caution">
    <text evidence="2">The sequence shown here is derived from an EMBL/GenBank/DDBJ whole genome shotgun (WGS) entry which is preliminary data.</text>
</comment>
<evidence type="ECO:0000313" key="3">
    <source>
        <dbReference type="Proteomes" id="UP000015531"/>
    </source>
</evidence>
<dbReference type="InterPro" id="IPR005325">
    <property type="entry name" value="DUF308_memb"/>
</dbReference>
<dbReference type="InterPro" id="IPR052712">
    <property type="entry name" value="Acid_resist_chaperone_HdeD"/>
</dbReference>
<accession>T0IZ54</accession>
<feature type="transmembrane region" description="Helical" evidence="1">
    <location>
        <begin position="75"/>
        <end position="93"/>
    </location>
</feature>
<gene>
    <name evidence="2" type="ORF">RLDS_12370</name>
</gene>
<dbReference type="PANTHER" id="PTHR34989:SF1">
    <property type="entry name" value="PROTEIN HDED"/>
    <property type="match status" value="1"/>
</dbReference>
<keyword evidence="1" id="KW-1133">Transmembrane helix</keyword>
<evidence type="ECO:0008006" key="4">
    <source>
        <dbReference type="Google" id="ProtNLM"/>
    </source>
</evidence>
<feature type="transmembrane region" description="Helical" evidence="1">
    <location>
        <begin position="99"/>
        <end position="119"/>
    </location>
</feature>
<dbReference type="AlphaFoldDB" id="T0IZ54"/>
<dbReference type="eggNOG" id="COG3247">
    <property type="taxonomic scope" value="Bacteria"/>
</dbReference>
<feature type="transmembrane region" description="Helical" evidence="1">
    <location>
        <begin position="151"/>
        <end position="174"/>
    </location>
</feature>
<dbReference type="Proteomes" id="UP000015531">
    <property type="component" value="Unassembled WGS sequence"/>
</dbReference>
<name>T0IZ54_9SPHN</name>
<feature type="transmembrane region" description="Helical" evidence="1">
    <location>
        <begin position="17"/>
        <end position="37"/>
    </location>
</feature>
<dbReference type="GO" id="GO:0005886">
    <property type="term" value="C:plasma membrane"/>
    <property type="evidence" value="ECO:0007669"/>
    <property type="project" value="TreeGrafter"/>
</dbReference>
<keyword evidence="3" id="KW-1185">Reference proteome</keyword>
<evidence type="ECO:0000256" key="1">
    <source>
        <dbReference type="SAM" id="Phobius"/>
    </source>
</evidence>
<evidence type="ECO:0000313" key="2">
    <source>
        <dbReference type="EMBL" id="EQB14959.1"/>
    </source>
</evidence>
<keyword evidence="1" id="KW-0812">Transmembrane</keyword>
<reference evidence="2 3" key="1">
    <citation type="journal article" date="2013" name="Genome Announc.">
        <title>Draft Genome Sequence of Sphingobium lactosutens Strain DS20T, Isolated from a Hexachlorocyclohexane Dumpsite.</title>
        <authorList>
            <person name="Kumar R."/>
            <person name="Dwivedi V."/>
            <person name="Negi V."/>
            <person name="Khurana J.P."/>
            <person name="Lal R."/>
        </authorList>
    </citation>
    <scope>NUCLEOTIDE SEQUENCE [LARGE SCALE GENOMIC DNA]</scope>
    <source>
        <strain evidence="2 3">DS20</strain>
    </source>
</reference>
<dbReference type="PANTHER" id="PTHR34989">
    <property type="entry name" value="PROTEIN HDED"/>
    <property type="match status" value="1"/>
</dbReference>
<dbReference type="RefSeq" id="WP_021226155.1">
    <property type="nucleotide sequence ID" value="NZ_ATDP01000089.1"/>
</dbReference>
<dbReference type="Pfam" id="PF03729">
    <property type="entry name" value="DUF308"/>
    <property type="match status" value="1"/>
</dbReference>